<evidence type="ECO:0000256" key="1">
    <source>
        <dbReference type="SAM" id="MobiDB-lite"/>
    </source>
</evidence>
<proteinExistence type="predicted"/>
<feature type="compositionally biased region" description="Basic and acidic residues" evidence="1">
    <location>
        <begin position="1"/>
        <end position="10"/>
    </location>
</feature>
<evidence type="ECO:0000313" key="2">
    <source>
        <dbReference type="EMBL" id="GIJ58925.1"/>
    </source>
</evidence>
<organism evidence="2 3">
    <name type="scientific">Virgisporangium aurantiacum</name>
    <dbReference type="NCBI Taxonomy" id="175570"/>
    <lineage>
        <taxon>Bacteria</taxon>
        <taxon>Bacillati</taxon>
        <taxon>Actinomycetota</taxon>
        <taxon>Actinomycetes</taxon>
        <taxon>Micromonosporales</taxon>
        <taxon>Micromonosporaceae</taxon>
        <taxon>Virgisporangium</taxon>
    </lineage>
</organism>
<accession>A0A8J3ZC12</accession>
<sequence>MSITIRDHGSPHQVSGDQPAQTRLTLRVATPSDGVDRRYDAAVPNPVATRLGLTVEHRFGGGSFAAARTAGGASVVFKVLPDHPGSASAEWPVRSNSPRPRAAGCPVPRFLQTGTVDGRVYTIQEFVAGAVPAILRLPHAEQLVQVWQRFAGTAEKANEDACEEGRARAEDIVTGLRTGTERMIIDHEVLWRSPDPRIRAVLEVAVEIGHRVEPGMFRFGDVVHGDFDRSNVLVDDDRVVAVSTGKVAAAVETMPDDVRRAVLALGALQRLTFAARTRPDLLEWALSTTTGLTRPQRHARPRATP</sequence>
<dbReference type="Proteomes" id="UP000612585">
    <property type="component" value="Unassembled WGS sequence"/>
</dbReference>
<evidence type="ECO:0000313" key="3">
    <source>
        <dbReference type="Proteomes" id="UP000612585"/>
    </source>
</evidence>
<name>A0A8J3ZC12_9ACTN</name>
<dbReference type="EMBL" id="BOPG01000044">
    <property type="protein sequence ID" value="GIJ58925.1"/>
    <property type="molecule type" value="Genomic_DNA"/>
</dbReference>
<dbReference type="AlphaFoldDB" id="A0A8J3ZC12"/>
<dbReference type="SUPFAM" id="SSF56112">
    <property type="entry name" value="Protein kinase-like (PK-like)"/>
    <property type="match status" value="1"/>
</dbReference>
<feature type="compositionally biased region" description="Polar residues" evidence="1">
    <location>
        <begin position="12"/>
        <end position="21"/>
    </location>
</feature>
<reference evidence="2" key="1">
    <citation type="submission" date="2021-01" db="EMBL/GenBank/DDBJ databases">
        <title>Whole genome shotgun sequence of Virgisporangium aurantiacum NBRC 16421.</title>
        <authorList>
            <person name="Komaki H."/>
            <person name="Tamura T."/>
        </authorList>
    </citation>
    <scope>NUCLEOTIDE SEQUENCE</scope>
    <source>
        <strain evidence="2">NBRC 16421</strain>
    </source>
</reference>
<gene>
    <name evidence="2" type="ORF">Vau01_064410</name>
</gene>
<protein>
    <recommendedName>
        <fullName evidence="4">Aminoglycoside phosphotransferase domain-containing protein</fullName>
    </recommendedName>
</protein>
<comment type="caution">
    <text evidence="2">The sequence shown here is derived from an EMBL/GenBank/DDBJ whole genome shotgun (WGS) entry which is preliminary data.</text>
</comment>
<keyword evidence="3" id="KW-1185">Reference proteome</keyword>
<feature type="region of interest" description="Disordered" evidence="1">
    <location>
        <begin position="1"/>
        <end position="21"/>
    </location>
</feature>
<dbReference type="InterPro" id="IPR011009">
    <property type="entry name" value="Kinase-like_dom_sf"/>
</dbReference>
<evidence type="ECO:0008006" key="4">
    <source>
        <dbReference type="Google" id="ProtNLM"/>
    </source>
</evidence>